<evidence type="ECO:0000313" key="2">
    <source>
        <dbReference type="Proteomes" id="UP001230908"/>
    </source>
</evidence>
<gene>
    <name evidence="1" type="ORF">RB614_31620</name>
</gene>
<organism evidence="1 2">
    <name type="scientific">Phytohabitans maris</name>
    <dbReference type="NCBI Taxonomy" id="3071409"/>
    <lineage>
        <taxon>Bacteria</taxon>
        <taxon>Bacillati</taxon>
        <taxon>Actinomycetota</taxon>
        <taxon>Actinomycetes</taxon>
        <taxon>Micromonosporales</taxon>
        <taxon>Micromonosporaceae</taxon>
    </lineage>
</organism>
<accession>A0ABU0ZQP0</accession>
<reference evidence="1 2" key="1">
    <citation type="submission" date="2023-08" db="EMBL/GenBank/DDBJ databases">
        <title>Phytohabitans sansha sp. nov., isolated from marine sediment.</title>
        <authorList>
            <person name="Zhao Y."/>
            <person name="Yi K."/>
        </authorList>
    </citation>
    <scope>NUCLEOTIDE SEQUENCE [LARGE SCALE GENOMIC DNA]</scope>
    <source>
        <strain evidence="1 2">ZYX-F-186</strain>
    </source>
</reference>
<dbReference type="RefSeq" id="WP_308716343.1">
    <property type="nucleotide sequence ID" value="NZ_JAVHUY010000037.1"/>
</dbReference>
<comment type="caution">
    <text evidence="1">The sequence shown here is derived from an EMBL/GenBank/DDBJ whole genome shotgun (WGS) entry which is preliminary data.</text>
</comment>
<evidence type="ECO:0000313" key="1">
    <source>
        <dbReference type="EMBL" id="MDQ7909081.1"/>
    </source>
</evidence>
<sequence>MANFLPVRFRGRDAFYAGVVPFESGDQLDALRAELRGSYVVAREGHRVVCAPLTDGTNEIGEQEEFVLREHKGLAMRLLREALIREVIAMRYQLRSVRPPDVRVPVLPAGPSRPGRG</sequence>
<protein>
    <submittedName>
        <fullName evidence="1">Uncharacterized protein</fullName>
    </submittedName>
</protein>
<keyword evidence="2" id="KW-1185">Reference proteome</keyword>
<dbReference type="Proteomes" id="UP001230908">
    <property type="component" value="Unassembled WGS sequence"/>
</dbReference>
<dbReference type="EMBL" id="JAVHUY010000037">
    <property type="protein sequence ID" value="MDQ7909081.1"/>
    <property type="molecule type" value="Genomic_DNA"/>
</dbReference>
<name>A0ABU0ZQP0_9ACTN</name>
<proteinExistence type="predicted"/>